<evidence type="ECO:0000256" key="1">
    <source>
        <dbReference type="SAM" id="MobiDB-lite"/>
    </source>
</evidence>
<evidence type="ECO:0000313" key="2">
    <source>
        <dbReference type="EMBL" id="TNM31709.1"/>
    </source>
</evidence>
<dbReference type="OrthoDB" id="3213585at2"/>
<accession>A0A5C4V9P7</accession>
<feature type="compositionally biased region" description="Low complexity" evidence="1">
    <location>
        <begin position="186"/>
        <end position="197"/>
    </location>
</feature>
<dbReference type="AlphaFoldDB" id="A0A5C4V9P7"/>
<dbReference type="EMBL" id="VDGT01000005">
    <property type="protein sequence ID" value="TNM31709.1"/>
    <property type="molecule type" value="Genomic_DNA"/>
</dbReference>
<sequence length="197" mass="21290">MATAPRRRLRALVGQLRHPREFRVPPPALDPDQAAWATALLDEIAALAARATAATPAAPATEGGASAETAPDTDALLRAAIGLWRAERKLEQEADVLTGANLRQVRRQVNAIRRALVDDGLEIQEHDGLPFDSGHSLEVLVFQEDPGLTRETVLETVRPTIHFRGRRIQMGQVIVGRPVQEPEPGPTDTATDTAPSS</sequence>
<dbReference type="RefSeq" id="WP_139642746.1">
    <property type="nucleotide sequence ID" value="NZ_BAAAZS010000052.1"/>
</dbReference>
<comment type="caution">
    <text evidence="2">The sequence shown here is derived from an EMBL/GenBank/DDBJ whole genome shotgun (WGS) entry which is preliminary data.</text>
</comment>
<name>A0A5C4V9P7_9ACTN</name>
<dbReference type="Proteomes" id="UP000311713">
    <property type="component" value="Unassembled WGS sequence"/>
</dbReference>
<protein>
    <recommendedName>
        <fullName evidence="4">Nucleotide exchange factor GrpE</fullName>
    </recommendedName>
</protein>
<reference evidence="2 3" key="1">
    <citation type="submission" date="2019-06" db="EMBL/GenBank/DDBJ databases">
        <title>Draft genome of Streptomyces sedi sp. JCM16909.</title>
        <authorList>
            <person name="Klykleung N."/>
            <person name="Tanasupawat S."/>
            <person name="Kudo T."/>
            <person name="Yuki M."/>
            <person name="Ohkuma M."/>
        </authorList>
    </citation>
    <scope>NUCLEOTIDE SEQUENCE [LARGE SCALE GENOMIC DNA]</scope>
    <source>
        <strain evidence="2 3">JCM 16909</strain>
    </source>
</reference>
<keyword evidence="3" id="KW-1185">Reference proteome</keyword>
<proteinExistence type="predicted"/>
<organism evidence="2 3">
    <name type="scientific">Streptomyces sedi</name>
    <dbReference type="NCBI Taxonomy" id="555059"/>
    <lineage>
        <taxon>Bacteria</taxon>
        <taxon>Bacillati</taxon>
        <taxon>Actinomycetota</taxon>
        <taxon>Actinomycetes</taxon>
        <taxon>Kitasatosporales</taxon>
        <taxon>Streptomycetaceae</taxon>
        <taxon>Streptomyces</taxon>
    </lineage>
</organism>
<evidence type="ECO:0000313" key="3">
    <source>
        <dbReference type="Proteomes" id="UP000311713"/>
    </source>
</evidence>
<feature type="region of interest" description="Disordered" evidence="1">
    <location>
        <begin position="174"/>
        <end position="197"/>
    </location>
</feature>
<gene>
    <name evidence="2" type="ORF">FH715_09195</name>
</gene>
<evidence type="ECO:0008006" key="4">
    <source>
        <dbReference type="Google" id="ProtNLM"/>
    </source>
</evidence>